<dbReference type="Gene3D" id="2.60.40.1120">
    <property type="entry name" value="Carboxypeptidase-like, regulatory domain"/>
    <property type="match status" value="1"/>
</dbReference>
<dbReference type="Gene3D" id="2.40.170.20">
    <property type="entry name" value="TonB-dependent receptor, beta-barrel domain"/>
    <property type="match status" value="1"/>
</dbReference>
<feature type="chain" id="PRO_5047169536" evidence="9">
    <location>
        <begin position="20"/>
        <end position="1065"/>
    </location>
</feature>
<evidence type="ECO:0000256" key="2">
    <source>
        <dbReference type="ARBA" id="ARBA00022448"/>
    </source>
</evidence>
<comment type="caution">
    <text evidence="11">The sequence shown here is derived from an EMBL/GenBank/DDBJ whole genome shotgun (WGS) entry which is preliminary data.</text>
</comment>
<dbReference type="InterPro" id="IPR036942">
    <property type="entry name" value="Beta-barrel_TonB_sf"/>
</dbReference>
<keyword evidence="12" id="KW-1185">Reference proteome</keyword>
<dbReference type="NCBIfam" id="TIGR04056">
    <property type="entry name" value="OMP_RagA_SusC"/>
    <property type="match status" value="1"/>
</dbReference>
<dbReference type="Gene3D" id="2.170.130.10">
    <property type="entry name" value="TonB-dependent receptor, plug domain"/>
    <property type="match status" value="1"/>
</dbReference>
<sequence>MNRLFLLIILIFNVAIASAQTKTVTGTVTAKSDKGPLPGVSVRVKGAQTGTVTDANGKFTINVSAGGNTLVFSFLGFTSQEVVVGNQSVVNVQLAESNQQLGEVVVTALGISRQAKSLGYAAQQIKGENLTMTRQQDFNTALAGKVAGVQILGGSGAKFGASTVRIRGINSLQGGNPIYVVNGVVTDPNAINNDDVESLTVLKGPAATALYGQRASEGAVVITLKKGSAKGFGISVNQTTTFEKVYTLPKYQNEYGGGADQEFQTYTYDPANDPAYLKQFNGTKYYDYSVDESWGPKMDGTLYAPWYFWDPSNPDFGKLKPFVAQPNNVRDFYKTGVATNNNVAFSQSGDKYNARLSYTNLNRTGVSPNTKQLRNNVSFNGDLKITPKLTVSANINVFQENLKNVPAEGYGTQTSGSFNQWFHRDLEIGKLKNYQRPDGTFTTWNITGPADLTPKYWDNPYTEAYVNTSEANNNRLYGNLTAAYNIRKDLKVSVIARGDYLNRDANSRVGSYTINPDEYAENSYQYKEYDYVASLEYDHMFGKDLSLRAGAYGESRQDVTKYLTSSTVGGLAIPELYTVGNSLDRPSTATIHSTKVVNSLYGYASLGYKQFLYLDLNVRNDVSSALPKANNSYVYGGASGSFVFTESGLIEKNNFLTFGKLRASVAKVGSDIDPYQVGQTYNLSTVPYGSSPVQFVPNSLPNANLEPTLSTSYELGTELHFLRGDRIRFDFNYYHRNTKNQILPLPVNGTTGYSTILINAGSIVNHGIEISLGGTPVKTSNFVYDASFNIAFNRNKVVSLYPNFNTLRTSPEGGGGATLSGYQGAGASGFGFVGSPSFAVNSVVGKPYGELIGSGFVRDGAGNIVVDADGFPERNDNVNLGNILPKFTGGFTNSVTYKGVMVGFSFDFQYGGKFVSVTQQNLAGSGLGASTVGNNDKGNPKRDDPANGGGTLVKGVHEDGTPNTTYVDTRTLNEGYYSAIWEQYTYDATYIKLREVSIGYNLPKKWFGRTPLQTARFSIVSQNPWLIYTKARVKGIDPSQLQTSFYEGGQLPATRTLGFNLNLTF</sequence>
<feature type="region of interest" description="Disordered" evidence="8">
    <location>
        <begin position="928"/>
        <end position="961"/>
    </location>
</feature>
<keyword evidence="2 7" id="KW-0813">Transport</keyword>
<evidence type="ECO:0000256" key="7">
    <source>
        <dbReference type="PROSITE-ProRule" id="PRU01360"/>
    </source>
</evidence>
<accession>A0ABR6IDM3</accession>
<organism evidence="11 12">
    <name type="scientific">Mucilaginibacter phyllosphaerae</name>
    <dbReference type="NCBI Taxonomy" id="1812349"/>
    <lineage>
        <taxon>Bacteria</taxon>
        <taxon>Pseudomonadati</taxon>
        <taxon>Bacteroidota</taxon>
        <taxon>Sphingobacteriia</taxon>
        <taxon>Sphingobacteriales</taxon>
        <taxon>Sphingobacteriaceae</taxon>
        <taxon>Mucilaginibacter</taxon>
    </lineage>
</organism>
<keyword evidence="4 7" id="KW-0812">Transmembrane</keyword>
<evidence type="ECO:0000259" key="10">
    <source>
        <dbReference type="Pfam" id="PF07715"/>
    </source>
</evidence>
<dbReference type="EMBL" id="JACIEG010000008">
    <property type="protein sequence ID" value="MBB3971146.1"/>
    <property type="molecule type" value="Genomic_DNA"/>
</dbReference>
<evidence type="ECO:0000256" key="1">
    <source>
        <dbReference type="ARBA" id="ARBA00004571"/>
    </source>
</evidence>
<evidence type="ECO:0000313" key="11">
    <source>
        <dbReference type="EMBL" id="MBB3971146.1"/>
    </source>
</evidence>
<keyword evidence="6 7" id="KW-0998">Cell outer membrane</keyword>
<dbReference type="Pfam" id="PF13715">
    <property type="entry name" value="CarbopepD_reg_2"/>
    <property type="match status" value="1"/>
</dbReference>
<keyword evidence="5 7" id="KW-0472">Membrane</keyword>
<evidence type="ECO:0000256" key="4">
    <source>
        <dbReference type="ARBA" id="ARBA00022692"/>
    </source>
</evidence>
<gene>
    <name evidence="11" type="ORF">GGR35_003773</name>
</gene>
<evidence type="ECO:0000256" key="6">
    <source>
        <dbReference type="ARBA" id="ARBA00023237"/>
    </source>
</evidence>
<reference evidence="11 12" key="1">
    <citation type="submission" date="2020-08" db="EMBL/GenBank/DDBJ databases">
        <title>Genomic Encyclopedia of Type Strains, Phase IV (KMG-IV): sequencing the most valuable type-strain genomes for metagenomic binning, comparative biology and taxonomic classification.</title>
        <authorList>
            <person name="Goeker M."/>
        </authorList>
    </citation>
    <scope>NUCLEOTIDE SEQUENCE [LARGE SCALE GENOMIC DNA]</scope>
    <source>
        <strain evidence="11 12">DSM 100995</strain>
    </source>
</reference>
<dbReference type="InterPro" id="IPR037066">
    <property type="entry name" value="Plug_dom_sf"/>
</dbReference>
<dbReference type="InterPro" id="IPR039426">
    <property type="entry name" value="TonB-dep_rcpt-like"/>
</dbReference>
<comment type="similarity">
    <text evidence="7">Belongs to the TonB-dependent receptor family.</text>
</comment>
<dbReference type="InterPro" id="IPR012910">
    <property type="entry name" value="Plug_dom"/>
</dbReference>
<comment type="subcellular location">
    <subcellularLocation>
        <location evidence="1 7">Cell outer membrane</location>
        <topology evidence="1 7">Multi-pass membrane protein</topology>
    </subcellularLocation>
</comment>
<feature type="signal peptide" evidence="9">
    <location>
        <begin position="1"/>
        <end position="19"/>
    </location>
</feature>
<dbReference type="PROSITE" id="PS52016">
    <property type="entry name" value="TONB_DEPENDENT_REC_3"/>
    <property type="match status" value="1"/>
</dbReference>
<keyword evidence="3 7" id="KW-1134">Transmembrane beta strand</keyword>
<evidence type="ECO:0000256" key="8">
    <source>
        <dbReference type="SAM" id="MobiDB-lite"/>
    </source>
</evidence>
<protein>
    <submittedName>
        <fullName evidence="11">TonB-linked SusC/RagA family outer membrane protein</fullName>
    </submittedName>
</protein>
<dbReference type="Proteomes" id="UP000583101">
    <property type="component" value="Unassembled WGS sequence"/>
</dbReference>
<proteinExistence type="inferred from homology"/>
<dbReference type="InterPro" id="IPR008969">
    <property type="entry name" value="CarboxyPept-like_regulatory"/>
</dbReference>
<dbReference type="SUPFAM" id="SSF49464">
    <property type="entry name" value="Carboxypeptidase regulatory domain-like"/>
    <property type="match status" value="1"/>
</dbReference>
<keyword evidence="9" id="KW-0732">Signal</keyword>
<dbReference type="InterPro" id="IPR023996">
    <property type="entry name" value="TonB-dep_OMP_SusC/RagA"/>
</dbReference>
<evidence type="ECO:0000313" key="12">
    <source>
        <dbReference type="Proteomes" id="UP000583101"/>
    </source>
</evidence>
<dbReference type="RefSeq" id="WP_183500428.1">
    <property type="nucleotide sequence ID" value="NZ_BMCZ01000008.1"/>
</dbReference>
<dbReference type="Pfam" id="PF07715">
    <property type="entry name" value="Plug"/>
    <property type="match status" value="1"/>
</dbReference>
<dbReference type="SUPFAM" id="SSF56935">
    <property type="entry name" value="Porins"/>
    <property type="match status" value="1"/>
</dbReference>
<evidence type="ECO:0000256" key="9">
    <source>
        <dbReference type="SAM" id="SignalP"/>
    </source>
</evidence>
<feature type="domain" description="TonB-dependent receptor plug" evidence="10">
    <location>
        <begin position="117"/>
        <end position="218"/>
    </location>
</feature>
<evidence type="ECO:0000256" key="5">
    <source>
        <dbReference type="ARBA" id="ARBA00023136"/>
    </source>
</evidence>
<name>A0ABR6IDM3_9SPHI</name>
<evidence type="ECO:0000256" key="3">
    <source>
        <dbReference type="ARBA" id="ARBA00022452"/>
    </source>
</evidence>